<dbReference type="PANTHER" id="PTHR23523">
    <property type="match status" value="1"/>
</dbReference>
<keyword evidence="1 4" id="KW-0812">Transmembrane</keyword>
<feature type="transmembrane region" description="Helical" evidence="4">
    <location>
        <begin position="254"/>
        <end position="270"/>
    </location>
</feature>
<dbReference type="EMBL" id="QMDL01000003">
    <property type="protein sequence ID" value="RMJ02843.1"/>
    <property type="molecule type" value="Genomic_DNA"/>
</dbReference>
<dbReference type="Proteomes" id="UP000265903">
    <property type="component" value="Unassembled WGS sequence"/>
</dbReference>
<feature type="transmembrane region" description="Helical" evidence="4">
    <location>
        <begin position="21"/>
        <end position="41"/>
    </location>
</feature>
<name>A0A3M2RC16_9GAMM</name>
<organism evidence="6 7">
    <name type="scientific">Marinobacter litoralis</name>
    <dbReference type="NCBI Taxonomy" id="187981"/>
    <lineage>
        <taxon>Bacteria</taxon>
        <taxon>Pseudomonadati</taxon>
        <taxon>Pseudomonadota</taxon>
        <taxon>Gammaproteobacteria</taxon>
        <taxon>Pseudomonadales</taxon>
        <taxon>Marinobacteraceae</taxon>
        <taxon>Marinobacter</taxon>
    </lineage>
</organism>
<evidence type="ECO:0000256" key="3">
    <source>
        <dbReference type="ARBA" id="ARBA00023136"/>
    </source>
</evidence>
<dbReference type="PROSITE" id="PS50850">
    <property type="entry name" value="MFS"/>
    <property type="match status" value="1"/>
</dbReference>
<feature type="transmembrane region" description="Helical" evidence="4">
    <location>
        <begin position="53"/>
        <end position="73"/>
    </location>
</feature>
<feature type="domain" description="Major facilitator superfamily (MFS) profile" evidence="5">
    <location>
        <begin position="19"/>
        <end position="394"/>
    </location>
</feature>
<dbReference type="SUPFAM" id="SSF103473">
    <property type="entry name" value="MFS general substrate transporter"/>
    <property type="match status" value="1"/>
</dbReference>
<dbReference type="RefSeq" id="WP_114335061.1">
    <property type="nucleotide sequence ID" value="NZ_QMDL01000003.1"/>
</dbReference>
<sequence>MANAIAANTSPSPAKLLPVAVLLWLAGVYLRIPVLVAPPLAPFISDELGLTQALTGALTTLPILMLAIGAMPGSLAISRIGPRNTLALAMLIMVIGSAGRGLVPDTLTLMIASAIMGLGVAMMQPALPALLPRWLEPHHLAIGSAIYMNGMLMGEFIGAGITLPVLMPLLDNSWRATLLAWSLPALLVAAALFLPKRDLARPVRRSAWLPDWKNPLTLRLGLLLGLSGSSFFGLNAYMGNLLEQQGNFDLLPDALFWYNFAQVFASLVMLKMARRWVGLRSLIVVMAILSISGTFGALLLTGWASIISATFMSFFAGILLILLVALPPLLVSSEETGRLSAGTFLVGYTLAFSVPMLGGVLADWTGDIRHAVWVILAYSVLVLPIAFRLKLNRS</sequence>
<gene>
    <name evidence="6" type="ORF">DOQ08_02307</name>
</gene>
<protein>
    <submittedName>
        <fullName evidence="6">Putative cyanate transporter</fullName>
    </submittedName>
</protein>
<dbReference type="AlphaFoldDB" id="A0A3M2RC16"/>
<feature type="transmembrane region" description="Helical" evidence="4">
    <location>
        <begin position="216"/>
        <end position="234"/>
    </location>
</feature>
<feature type="transmembrane region" description="Helical" evidence="4">
    <location>
        <begin position="176"/>
        <end position="195"/>
    </location>
</feature>
<feature type="transmembrane region" description="Helical" evidence="4">
    <location>
        <begin position="306"/>
        <end position="331"/>
    </location>
</feature>
<evidence type="ECO:0000259" key="5">
    <source>
        <dbReference type="PROSITE" id="PS50850"/>
    </source>
</evidence>
<feature type="transmembrane region" description="Helical" evidence="4">
    <location>
        <begin position="282"/>
        <end position="300"/>
    </location>
</feature>
<evidence type="ECO:0000313" key="6">
    <source>
        <dbReference type="EMBL" id="RMJ02843.1"/>
    </source>
</evidence>
<evidence type="ECO:0000256" key="2">
    <source>
        <dbReference type="ARBA" id="ARBA00022989"/>
    </source>
</evidence>
<dbReference type="InterPro" id="IPR020846">
    <property type="entry name" value="MFS_dom"/>
</dbReference>
<proteinExistence type="predicted"/>
<dbReference type="Pfam" id="PF07690">
    <property type="entry name" value="MFS_1"/>
    <property type="match status" value="1"/>
</dbReference>
<dbReference type="InterPro" id="IPR036259">
    <property type="entry name" value="MFS_trans_sf"/>
</dbReference>
<dbReference type="InterPro" id="IPR052524">
    <property type="entry name" value="MFS_Cyanate_Porter"/>
</dbReference>
<dbReference type="PANTHER" id="PTHR23523:SF2">
    <property type="entry name" value="2-NITROIMIDAZOLE TRANSPORTER"/>
    <property type="match status" value="1"/>
</dbReference>
<reference evidence="6 7" key="1">
    <citation type="submission" date="2018-08" db="EMBL/GenBank/DDBJ databases">
        <title>Whole Genome Sequence of the Moderate Halophilic Marine Bacterium Marinobacter litoralis Sw-45.</title>
        <authorList>
            <person name="Musa H."/>
        </authorList>
    </citation>
    <scope>NUCLEOTIDE SEQUENCE [LARGE SCALE GENOMIC DNA]</scope>
    <source>
        <strain evidence="6 7">Sw-45</strain>
    </source>
</reference>
<dbReference type="Gene3D" id="1.20.1250.20">
    <property type="entry name" value="MFS general substrate transporter like domains"/>
    <property type="match status" value="1"/>
</dbReference>
<feature type="transmembrane region" description="Helical" evidence="4">
    <location>
        <begin position="152"/>
        <end position="170"/>
    </location>
</feature>
<feature type="transmembrane region" description="Helical" evidence="4">
    <location>
        <begin position="109"/>
        <end position="131"/>
    </location>
</feature>
<evidence type="ECO:0000256" key="1">
    <source>
        <dbReference type="ARBA" id="ARBA00022692"/>
    </source>
</evidence>
<feature type="transmembrane region" description="Helical" evidence="4">
    <location>
        <begin position="85"/>
        <end position="103"/>
    </location>
</feature>
<feature type="transmembrane region" description="Helical" evidence="4">
    <location>
        <begin position="368"/>
        <end position="387"/>
    </location>
</feature>
<comment type="caution">
    <text evidence="6">The sequence shown here is derived from an EMBL/GenBank/DDBJ whole genome shotgun (WGS) entry which is preliminary data.</text>
</comment>
<evidence type="ECO:0000313" key="7">
    <source>
        <dbReference type="Proteomes" id="UP000265903"/>
    </source>
</evidence>
<keyword evidence="2 4" id="KW-1133">Transmembrane helix</keyword>
<feature type="transmembrane region" description="Helical" evidence="4">
    <location>
        <begin position="343"/>
        <end position="362"/>
    </location>
</feature>
<keyword evidence="7" id="KW-1185">Reference proteome</keyword>
<accession>A0A3M2RC16</accession>
<keyword evidence="3 4" id="KW-0472">Membrane</keyword>
<dbReference type="OrthoDB" id="148947at2"/>
<dbReference type="GO" id="GO:0022857">
    <property type="term" value="F:transmembrane transporter activity"/>
    <property type="evidence" value="ECO:0007669"/>
    <property type="project" value="InterPro"/>
</dbReference>
<dbReference type="InterPro" id="IPR011701">
    <property type="entry name" value="MFS"/>
</dbReference>
<evidence type="ECO:0000256" key="4">
    <source>
        <dbReference type="SAM" id="Phobius"/>
    </source>
</evidence>